<keyword evidence="3" id="KW-0804">Transcription</keyword>
<dbReference type="SUPFAM" id="SSF46689">
    <property type="entry name" value="Homeodomain-like"/>
    <property type="match status" value="1"/>
</dbReference>
<comment type="caution">
    <text evidence="5">The sequence shown here is derived from an EMBL/GenBank/DDBJ whole genome shotgun (WGS) entry which is preliminary data.</text>
</comment>
<dbReference type="GO" id="GO:0043565">
    <property type="term" value="F:sequence-specific DNA binding"/>
    <property type="evidence" value="ECO:0007669"/>
    <property type="project" value="InterPro"/>
</dbReference>
<keyword evidence="1" id="KW-0805">Transcription regulation</keyword>
<reference evidence="5 6" key="1">
    <citation type="submission" date="2019-05" db="EMBL/GenBank/DDBJ databases">
        <title>The metagenome of a microbial culture collection derived from dairy environment covers the genomic content of the human microbiome.</title>
        <authorList>
            <person name="Roder T."/>
            <person name="Wuthrich D."/>
            <person name="Sattari Z."/>
            <person name="Von Ah U."/>
            <person name="Bar C."/>
            <person name="Ronchi F."/>
            <person name="Macpherson A.J."/>
            <person name="Ganal-Vonarburg S.C."/>
            <person name="Bruggmann R."/>
            <person name="Vergeres G."/>
        </authorList>
    </citation>
    <scope>NUCLEOTIDE SEQUENCE [LARGE SCALE GENOMIC DNA]</scope>
    <source>
        <strain evidence="5 6">FAM 24227</strain>
    </source>
</reference>
<organism evidence="5 6">
    <name type="scientific">Ruoffia tabacinasalis</name>
    <dbReference type="NCBI Taxonomy" id="87458"/>
    <lineage>
        <taxon>Bacteria</taxon>
        <taxon>Bacillati</taxon>
        <taxon>Bacillota</taxon>
        <taxon>Bacilli</taxon>
        <taxon>Lactobacillales</taxon>
        <taxon>Aerococcaceae</taxon>
        <taxon>Ruoffia</taxon>
    </lineage>
</organism>
<evidence type="ECO:0000313" key="6">
    <source>
        <dbReference type="Proteomes" id="UP000306420"/>
    </source>
</evidence>
<keyword evidence="2" id="KW-0238">DNA-binding</keyword>
<evidence type="ECO:0000259" key="4">
    <source>
        <dbReference type="PROSITE" id="PS01124"/>
    </source>
</evidence>
<dbReference type="RefSeq" id="WP_138404724.1">
    <property type="nucleotide sequence ID" value="NZ_VBSP01000023.1"/>
</dbReference>
<dbReference type="GO" id="GO:0003700">
    <property type="term" value="F:DNA-binding transcription factor activity"/>
    <property type="evidence" value="ECO:0007669"/>
    <property type="project" value="InterPro"/>
</dbReference>
<dbReference type="EMBL" id="VBSP01000023">
    <property type="protein sequence ID" value="TLQ40881.1"/>
    <property type="molecule type" value="Genomic_DNA"/>
</dbReference>
<protein>
    <submittedName>
        <fullName evidence="5">Helix-turn-helix transcriptional regulator</fullName>
    </submittedName>
</protein>
<sequence length="48" mass="5599">MVGTTRTITLTITINMIASEVGYSNTTYFYRKFKEQFGYLPGNERKTR</sequence>
<accession>A0A5R9DYQ8</accession>
<proteinExistence type="predicted"/>
<dbReference type="Gene3D" id="1.10.10.60">
    <property type="entry name" value="Homeodomain-like"/>
    <property type="match status" value="1"/>
</dbReference>
<evidence type="ECO:0000256" key="1">
    <source>
        <dbReference type="ARBA" id="ARBA00023015"/>
    </source>
</evidence>
<dbReference type="AlphaFoldDB" id="A0A5R9DYQ8"/>
<dbReference type="PROSITE" id="PS01124">
    <property type="entry name" value="HTH_ARAC_FAMILY_2"/>
    <property type="match status" value="1"/>
</dbReference>
<gene>
    <name evidence="5" type="ORF">FEZ33_07185</name>
</gene>
<evidence type="ECO:0000313" key="5">
    <source>
        <dbReference type="EMBL" id="TLQ40881.1"/>
    </source>
</evidence>
<dbReference type="OrthoDB" id="9816335at2"/>
<dbReference type="PRINTS" id="PR00032">
    <property type="entry name" value="HTHARAC"/>
</dbReference>
<dbReference type="InterPro" id="IPR009057">
    <property type="entry name" value="Homeodomain-like_sf"/>
</dbReference>
<dbReference type="Pfam" id="PF00165">
    <property type="entry name" value="HTH_AraC"/>
    <property type="match status" value="1"/>
</dbReference>
<dbReference type="InterPro" id="IPR018060">
    <property type="entry name" value="HTH_AraC"/>
</dbReference>
<dbReference type="InterPro" id="IPR020449">
    <property type="entry name" value="Tscrpt_reg_AraC-type_HTH"/>
</dbReference>
<evidence type="ECO:0000256" key="2">
    <source>
        <dbReference type="ARBA" id="ARBA00023125"/>
    </source>
</evidence>
<dbReference type="Proteomes" id="UP000306420">
    <property type="component" value="Unassembled WGS sequence"/>
</dbReference>
<evidence type="ECO:0000256" key="3">
    <source>
        <dbReference type="ARBA" id="ARBA00023163"/>
    </source>
</evidence>
<feature type="domain" description="HTH araC/xylS-type" evidence="4">
    <location>
        <begin position="1"/>
        <end position="47"/>
    </location>
</feature>
<name>A0A5R9DYQ8_9LACT</name>